<dbReference type="GO" id="GO:0016740">
    <property type="term" value="F:transferase activity"/>
    <property type="evidence" value="ECO:0007669"/>
    <property type="project" value="UniProtKB-KW"/>
</dbReference>
<sequence>MLPAGNPRFDSHLESAPWTHSGRGHPRTSQRIFMSIDHQRVSMAGIVVDLLNRTDAVARIVHQSTSSGGPATTGQRPLSVVSANLDHIVQFGSGGRWQGVLGDSLRPTRPLHNLPMESLSGKQPSSMKWLTLLDGAPLVTQSNRLTGGKWPRLAGSDLIDPVLDEAERTGLTVGFLGGSIQVQCQLIRALAVHRPDLHVSGFWSPARAELEDHDSSMALADEIRRAHTQILVVGLGKPRQELWMATYGSLTGAETLLAFGAVVDFLAGTVKRAPEWIRDRGFEWAWRLGLEPRRMAQRYLLNDPPGLLKIRRDSSVLAFDELVAEPVTMEVSEAPSPGAHGQFAGADEAADVSILVVTYNNEDTIDELLESLRIETHSLTLRVVVADNGSADATLERLTSHPDVIVVPTGANLGYAGGINVIRPLAGVCDSVLILNPDLTVEPGSIGEMLKRRLSSGAGIVVPRLLRSDGSTYQSVRREPTVSRAIGDALLGEKILNRPNWASEIDYDPECYVHPHQVDWATGAALLIDAELEWKLGAWDEQFFLYSEETDYFRRARETGASIWYEPAAVMTHHMGGSGTSVGLNALMAVNRVRYFRKHHSTRHASIFQSVVGLHEALRATKSSHKGIFGLVTNEDRWSELPAGTQRTAPLDGFPPGVVIIPAHNESAVIARTLAPLAELVASDAIEVIVVCNGCTDDTAKIARGFAGVKVVESNIPSKIAALNLADSKTTIFPRLYLDADITITESGLRMTFDYLLRPEALAARPAFEYDTAGASWPVRAFYRARRRIPITNVALWGAGAYGMSSTGRLRFDSFPEVTADDLFVDQQFSSTEKKILPTIPVQVSTPRDVASLSAVLKRNYRGQSELNTRVVGKHAKSMLGSRQTLNQLLASVTGPRSVFDAGVYATLAATSRLRSILSRAKPQRVWERDESSRLA</sequence>
<feature type="region of interest" description="Disordered" evidence="1">
    <location>
        <begin position="1"/>
        <end position="26"/>
    </location>
</feature>
<feature type="domain" description="Glycosyltransferase 2-like" evidence="2">
    <location>
        <begin position="659"/>
        <end position="784"/>
    </location>
</feature>
<evidence type="ECO:0000313" key="3">
    <source>
        <dbReference type="EMBL" id="KAA0977555.1"/>
    </source>
</evidence>
<dbReference type="Pfam" id="PF03808">
    <property type="entry name" value="Glyco_tran_WecG"/>
    <property type="match status" value="1"/>
</dbReference>
<keyword evidence="3" id="KW-0808">Transferase</keyword>
<organism evidence="3 4">
    <name type="scientific">Paeniglutamicibacter gangotriensis</name>
    <dbReference type="NCBI Taxonomy" id="254787"/>
    <lineage>
        <taxon>Bacteria</taxon>
        <taxon>Bacillati</taxon>
        <taxon>Actinomycetota</taxon>
        <taxon>Actinomycetes</taxon>
        <taxon>Micrococcales</taxon>
        <taxon>Micrococcaceae</taxon>
        <taxon>Paeniglutamicibacter</taxon>
    </lineage>
</organism>
<reference evidence="3 4" key="1">
    <citation type="submission" date="2019-07" db="EMBL/GenBank/DDBJ databases">
        <title>Analysis of the biochemical properties, biological activity and biotechnological potential of siderophores and biosurfactants produced by Antarctic psychrotolerant bacteria.</title>
        <authorList>
            <person name="Styczynski M."/>
            <person name="Krucon T."/>
            <person name="Decewicz P."/>
            <person name="Dziewit L."/>
        </authorList>
    </citation>
    <scope>NUCLEOTIDE SEQUENCE [LARGE SCALE GENOMIC DNA]</scope>
    <source>
        <strain evidence="3 4">ANT_H27</strain>
    </source>
</reference>
<dbReference type="InterPro" id="IPR004629">
    <property type="entry name" value="WecG_TagA_CpsF"/>
</dbReference>
<comment type="caution">
    <text evidence="3">The sequence shown here is derived from an EMBL/GenBank/DDBJ whole genome shotgun (WGS) entry which is preliminary data.</text>
</comment>
<evidence type="ECO:0000259" key="2">
    <source>
        <dbReference type="Pfam" id="PF00535"/>
    </source>
</evidence>
<proteinExistence type="predicted"/>
<dbReference type="InterPro" id="IPR001173">
    <property type="entry name" value="Glyco_trans_2-like"/>
</dbReference>
<dbReference type="AlphaFoldDB" id="A0A5B0EH91"/>
<dbReference type="EMBL" id="VOBL01000006">
    <property type="protein sequence ID" value="KAA0977555.1"/>
    <property type="molecule type" value="Genomic_DNA"/>
</dbReference>
<dbReference type="Gene3D" id="3.90.550.10">
    <property type="entry name" value="Spore Coat Polysaccharide Biosynthesis Protein SpsA, Chain A"/>
    <property type="match status" value="2"/>
</dbReference>
<evidence type="ECO:0000256" key="1">
    <source>
        <dbReference type="SAM" id="MobiDB-lite"/>
    </source>
</evidence>
<dbReference type="SUPFAM" id="SSF53448">
    <property type="entry name" value="Nucleotide-diphospho-sugar transferases"/>
    <property type="match status" value="2"/>
</dbReference>
<feature type="domain" description="Glycosyltransferase 2-like" evidence="2">
    <location>
        <begin position="353"/>
        <end position="489"/>
    </location>
</feature>
<accession>A0A5B0EH91</accession>
<dbReference type="OrthoDB" id="9771846at2"/>
<dbReference type="NCBIfam" id="TIGR00696">
    <property type="entry name" value="wecG_tagA_cpsF"/>
    <property type="match status" value="1"/>
</dbReference>
<dbReference type="PANTHER" id="PTHR43179:SF7">
    <property type="entry name" value="RHAMNOSYLTRANSFERASE WBBL"/>
    <property type="match status" value="1"/>
</dbReference>
<dbReference type="InterPro" id="IPR029044">
    <property type="entry name" value="Nucleotide-diphossugar_trans"/>
</dbReference>
<evidence type="ECO:0000313" key="4">
    <source>
        <dbReference type="Proteomes" id="UP000323856"/>
    </source>
</evidence>
<gene>
    <name evidence="3" type="ORF">FQ154_07480</name>
</gene>
<dbReference type="CDD" id="cd04186">
    <property type="entry name" value="GT_2_like_c"/>
    <property type="match status" value="1"/>
</dbReference>
<dbReference type="Proteomes" id="UP000323856">
    <property type="component" value="Unassembled WGS sequence"/>
</dbReference>
<dbReference type="PANTHER" id="PTHR43179">
    <property type="entry name" value="RHAMNOSYLTRANSFERASE WBBL"/>
    <property type="match status" value="1"/>
</dbReference>
<dbReference type="Pfam" id="PF00535">
    <property type="entry name" value="Glycos_transf_2"/>
    <property type="match status" value="2"/>
</dbReference>
<protein>
    <submittedName>
        <fullName evidence="3">WecB/TagA/CpsF family glycosyltransferase</fullName>
    </submittedName>
</protein>
<dbReference type="CDD" id="cd06533">
    <property type="entry name" value="Glyco_transf_WecG_TagA"/>
    <property type="match status" value="1"/>
</dbReference>
<name>A0A5B0EH91_9MICC</name>